<dbReference type="NCBIfam" id="TIGR01398">
    <property type="entry name" value="FlhA"/>
    <property type="match status" value="1"/>
</dbReference>
<comment type="function">
    <text evidence="7">Required for formation of the rod structure of the flagellar apparatus. Together with FliI and FliH, may constitute the export apparatus of flagellin.</text>
</comment>
<dbReference type="GO" id="GO:0009306">
    <property type="term" value="P:protein secretion"/>
    <property type="evidence" value="ECO:0007669"/>
    <property type="project" value="InterPro"/>
</dbReference>
<dbReference type="Gene3D" id="3.40.30.60">
    <property type="entry name" value="FHIPEP family, domain 1"/>
    <property type="match status" value="1"/>
</dbReference>
<comment type="subcellular location">
    <subcellularLocation>
        <location evidence="1 7">Cell membrane</location>
        <topology evidence="1 7">Multi-pass membrane protein</topology>
    </subcellularLocation>
</comment>
<dbReference type="GO" id="GO:0005886">
    <property type="term" value="C:plasma membrane"/>
    <property type="evidence" value="ECO:0007669"/>
    <property type="project" value="UniProtKB-SubCell"/>
</dbReference>
<name>A0A1H3VGK3_9BACT</name>
<evidence type="ECO:0000256" key="7">
    <source>
        <dbReference type="RuleBase" id="RU364093"/>
    </source>
</evidence>
<dbReference type="InterPro" id="IPR042193">
    <property type="entry name" value="FHIPEP_3"/>
</dbReference>
<evidence type="ECO:0000256" key="2">
    <source>
        <dbReference type="ARBA" id="ARBA00008835"/>
    </source>
</evidence>
<dbReference type="STRING" id="37625.SAMN05660420_00039"/>
<feature type="transmembrane region" description="Helical" evidence="7">
    <location>
        <begin position="208"/>
        <end position="229"/>
    </location>
</feature>
<dbReference type="PANTHER" id="PTHR30161">
    <property type="entry name" value="FLAGELLAR EXPORT PROTEIN, MEMBRANE FLHA SUBUNIT-RELATED"/>
    <property type="match status" value="1"/>
</dbReference>
<dbReference type="EMBL" id="FNQN01000001">
    <property type="protein sequence ID" value="SDZ73925.1"/>
    <property type="molecule type" value="Genomic_DNA"/>
</dbReference>
<dbReference type="InterPro" id="IPR001712">
    <property type="entry name" value="T3SS_FHIPEP"/>
</dbReference>
<keyword evidence="8" id="KW-0282">Flagellum</keyword>
<dbReference type="GO" id="GO:0044780">
    <property type="term" value="P:bacterial-type flagellum assembly"/>
    <property type="evidence" value="ECO:0007669"/>
    <property type="project" value="InterPro"/>
</dbReference>
<feature type="transmembrane region" description="Helical" evidence="7">
    <location>
        <begin position="45"/>
        <end position="64"/>
    </location>
</feature>
<keyword evidence="7" id="KW-1006">Bacterial flagellum protein export</keyword>
<dbReference type="OrthoDB" id="9759185at2"/>
<dbReference type="PANTHER" id="PTHR30161:SF1">
    <property type="entry name" value="FLAGELLAR BIOSYNTHESIS PROTEIN FLHA-RELATED"/>
    <property type="match status" value="1"/>
</dbReference>
<keyword evidence="4 7" id="KW-0812">Transmembrane</keyword>
<proteinExistence type="inferred from homology"/>
<evidence type="ECO:0000313" key="8">
    <source>
        <dbReference type="EMBL" id="SDZ73925.1"/>
    </source>
</evidence>
<evidence type="ECO:0000256" key="3">
    <source>
        <dbReference type="ARBA" id="ARBA00022475"/>
    </source>
</evidence>
<dbReference type="Pfam" id="PF00771">
    <property type="entry name" value="FHIPEP"/>
    <property type="match status" value="1"/>
</dbReference>
<accession>A0A1H3VGK3</accession>
<protein>
    <recommendedName>
        <fullName evidence="7">Flagellar biosynthesis protein FlhA</fullName>
    </recommendedName>
</protein>
<dbReference type="PRINTS" id="PR00949">
    <property type="entry name" value="TYPE3IMAPROT"/>
</dbReference>
<evidence type="ECO:0000256" key="5">
    <source>
        <dbReference type="ARBA" id="ARBA00022989"/>
    </source>
</evidence>
<evidence type="ECO:0000256" key="4">
    <source>
        <dbReference type="ARBA" id="ARBA00022692"/>
    </source>
</evidence>
<keyword evidence="3 7" id="KW-1003">Cell membrane</keyword>
<dbReference type="InterPro" id="IPR042196">
    <property type="entry name" value="FHIPEP_4"/>
</dbReference>
<reference evidence="8 9" key="1">
    <citation type="submission" date="2016-10" db="EMBL/GenBank/DDBJ databases">
        <authorList>
            <person name="de Groot N.N."/>
        </authorList>
    </citation>
    <scope>NUCLEOTIDE SEQUENCE [LARGE SCALE GENOMIC DNA]</scope>
    <source>
        <strain evidence="8 9">DSM 7343</strain>
    </source>
</reference>
<dbReference type="InterPro" id="IPR042194">
    <property type="entry name" value="FHIPEP_1"/>
</dbReference>
<dbReference type="RefSeq" id="WP_092343921.1">
    <property type="nucleotide sequence ID" value="NZ_FNQN01000001.1"/>
</dbReference>
<feature type="transmembrane region" description="Helical" evidence="7">
    <location>
        <begin position="116"/>
        <end position="139"/>
    </location>
</feature>
<dbReference type="Gene3D" id="3.40.50.12790">
    <property type="entry name" value="FHIPEP family, domain 4"/>
    <property type="match status" value="1"/>
</dbReference>
<dbReference type="AlphaFoldDB" id="A0A1H3VGK3"/>
<feature type="transmembrane region" description="Helical" evidence="7">
    <location>
        <begin position="241"/>
        <end position="265"/>
    </location>
</feature>
<dbReference type="InterPro" id="IPR006301">
    <property type="entry name" value="FlhA"/>
</dbReference>
<keyword evidence="7" id="KW-0813">Transport</keyword>
<keyword evidence="7" id="KW-1005">Bacterial flagellum biogenesis</keyword>
<feature type="transmembrane region" description="Helical" evidence="7">
    <location>
        <begin position="21"/>
        <end position="39"/>
    </location>
</feature>
<keyword evidence="7" id="KW-0653">Protein transport</keyword>
<keyword evidence="8" id="KW-0969">Cilium</keyword>
<evidence type="ECO:0000313" key="9">
    <source>
        <dbReference type="Proteomes" id="UP000199409"/>
    </source>
</evidence>
<gene>
    <name evidence="7" type="primary">flhA</name>
    <name evidence="8" type="ORF">SAMN05660420_00039</name>
</gene>
<keyword evidence="9" id="KW-1185">Reference proteome</keyword>
<feature type="transmembrane region" description="Helical" evidence="7">
    <location>
        <begin position="286"/>
        <end position="304"/>
    </location>
</feature>
<comment type="similarity">
    <text evidence="2 7">Belongs to the FHIPEP (flagella/HR/invasion proteins export pore) family.</text>
</comment>
<organism evidence="8 9">
    <name type="scientific">Desulfuromusa kysingii</name>
    <dbReference type="NCBI Taxonomy" id="37625"/>
    <lineage>
        <taxon>Bacteria</taxon>
        <taxon>Pseudomonadati</taxon>
        <taxon>Thermodesulfobacteriota</taxon>
        <taxon>Desulfuromonadia</taxon>
        <taxon>Desulfuromonadales</taxon>
        <taxon>Geopsychrobacteraceae</taxon>
        <taxon>Desulfuromusa</taxon>
    </lineage>
</organism>
<dbReference type="InterPro" id="IPR025505">
    <property type="entry name" value="FHIPEP_CS"/>
</dbReference>
<keyword evidence="6 7" id="KW-0472">Membrane</keyword>
<feature type="transmembrane region" description="Helical" evidence="7">
    <location>
        <begin position="76"/>
        <end position="96"/>
    </location>
</feature>
<keyword evidence="8" id="KW-0966">Cell projection</keyword>
<dbReference type="Gene3D" id="1.10.8.540">
    <property type="entry name" value="FHIPEP family, domain 3"/>
    <property type="match status" value="1"/>
</dbReference>
<dbReference type="Proteomes" id="UP000199409">
    <property type="component" value="Unassembled WGS sequence"/>
</dbReference>
<dbReference type="PIRSF" id="PIRSF005419">
    <property type="entry name" value="FlhA"/>
    <property type="match status" value="1"/>
</dbReference>
<evidence type="ECO:0000256" key="6">
    <source>
        <dbReference type="ARBA" id="ARBA00023136"/>
    </source>
</evidence>
<sequence length="696" mass="75717">MATIDGIINNRWRESLFRSDVLVAAGLVMILMLMILPVPPMLLDIFLSLNITIGLLILIITLYTTRALDFAVFPSVLLITTLFRLSLNVASTRLILLHGDEGPSAAGSVIQSFGQFVVGGNYVVGVVIFIILVLINFMVITKGAGRVAEVAARFTLDAMPGKQMAIDADLNAGLINDAEARTRRKEVASESDFYGAMDGASKFVKGDAIAGIIITLINIGAGFVIGVMQKGMPMAEAAANYTILTVGDGLVGQIPALIISTGAGIMVTRTTGNGDFGAEMKHQFTIHPRALWVVSGILLGFAMIPGLPQLPFLLLAIMIAGIAWRVQKTQDQTSEQRELEAAPTPKLLEEENYEQMLSVDMLEMEVGYGIIPLVDTAQNGELLPRIKSIRRQFTLDMGFIVPPVHIKDNLQLKPNEYAIILKGVKIGGGELLPGHYLAMNPGTATEVIKGVETIEPAFKLPAVWISEDKKERAQISGYTVVDNTTVVATHLSELIKTHGHELLGRQETQNLLDNLGQEYPKLIEELVPALLNLGTVMRVLQNLLREGVSIRDLRTILETLADWAPVVQDPDQLTEHVRAILARSISNSYSNDGQVLEVMTFDRNVETKIQEALHTTEQGAYLALEPGFAQSLINALTKTLQKAAGSNPVLLCTPTIRLHVKRLTERYLPSLAIISHNEIAPNLKVRSIGTVTVDVS</sequence>
<dbReference type="PROSITE" id="PS00994">
    <property type="entry name" value="FHIPEP"/>
    <property type="match status" value="1"/>
</dbReference>
<keyword evidence="5 7" id="KW-1133">Transmembrane helix</keyword>
<evidence type="ECO:0000256" key="1">
    <source>
        <dbReference type="ARBA" id="ARBA00004651"/>
    </source>
</evidence>